<keyword evidence="4" id="KW-0223">Dioxygenase</keyword>
<feature type="domain" description="Fe2OG dioxygenase" evidence="7">
    <location>
        <begin position="88"/>
        <end position="182"/>
    </location>
</feature>
<keyword evidence="6" id="KW-0408">Iron</keyword>
<accession>A0A517ZI40</accession>
<dbReference type="PROSITE" id="PS51471">
    <property type="entry name" value="FE2OG_OXY"/>
    <property type="match status" value="1"/>
</dbReference>
<keyword evidence="5" id="KW-0560">Oxidoreductase</keyword>
<dbReference type="GO" id="GO:0031418">
    <property type="term" value="F:L-ascorbic acid binding"/>
    <property type="evidence" value="ECO:0007669"/>
    <property type="project" value="UniProtKB-KW"/>
</dbReference>
<keyword evidence="3" id="KW-0847">Vitamin C</keyword>
<dbReference type="Pfam" id="PF13640">
    <property type="entry name" value="2OG-FeII_Oxy_3"/>
    <property type="match status" value="1"/>
</dbReference>
<dbReference type="Proteomes" id="UP000319383">
    <property type="component" value="Chromosome"/>
</dbReference>
<evidence type="ECO:0000256" key="3">
    <source>
        <dbReference type="ARBA" id="ARBA00022896"/>
    </source>
</evidence>
<dbReference type="InterPro" id="IPR006620">
    <property type="entry name" value="Pro_4_hyd_alph"/>
</dbReference>
<evidence type="ECO:0000256" key="5">
    <source>
        <dbReference type="ARBA" id="ARBA00023002"/>
    </source>
</evidence>
<name>A0A517ZI40_9PLAN</name>
<evidence type="ECO:0000256" key="1">
    <source>
        <dbReference type="ARBA" id="ARBA00001961"/>
    </source>
</evidence>
<keyword evidence="9" id="KW-1185">Reference proteome</keyword>
<dbReference type="InterPro" id="IPR045054">
    <property type="entry name" value="P4HA-like"/>
</dbReference>
<dbReference type="Gene3D" id="2.60.120.620">
    <property type="entry name" value="q2cbj1_9rhob like domain"/>
    <property type="match status" value="1"/>
</dbReference>
<evidence type="ECO:0000259" key="7">
    <source>
        <dbReference type="PROSITE" id="PS51471"/>
    </source>
</evidence>
<evidence type="ECO:0000256" key="6">
    <source>
        <dbReference type="ARBA" id="ARBA00023004"/>
    </source>
</evidence>
<comment type="cofactor">
    <cofactor evidence="1">
        <name>L-ascorbate</name>
        <dbReference type="ChEBI" id="CHEBI:38290"/>
    </cofactor>
</comment>
<evidence type="ECO:0000256" key="2">
    <source>
        <dbReference type="ARBA" id="ARBA00022723"/>
    </source>
</evidence>
<gene>
    <name evidence="8" type="primary">ybiX</name>
    <name evidence="8" type="ORF">Mal52_05770</name>
</gene>
<dbReference type="KEGG" id="sdyn:Mal52_05770"/>
<dbReference type="GO" id="GO:0004656">
    <property type="term" value="F:procollagen-proline 4-dioxygenase activity"/>
    <property type="evidence" value="ECO:0007669"/>
    <property type="project" value="TreeGrafter"/>
</dbReference>
<dbReference type="PANTHER" id="PTHR10869">
    <property type="entry name" value="PROLYL 4-HYDROXYLASE ALPHA SUBUNIT"/>
    <property type="match status" value="1"/>
</dbReference>
<dbReference type="InterPro" id="IPR044862">
    <property type="entry name" value="Pro_4_hyd_alph_FE2OG_OXY"/>
</dbReference>
<dbReference type="SMART" id="SM00702">
    <property type="entry name" value="P4Hc"/>
    <property type="match status" value="1"/>
</dbReference>
<dbReference type="AlphaFoldDB" id="A0A517ZI40"/>
<dbReference type="Pfam" id="PF11898">
    <property type="entry name" value="DUF3418"/>
    <property type="match status" value="1"/>
</dbReference>
<evidence type="ECO:0000313" key="8">
    <source>
        <dbReference type="EMBL" id="QDU42122.1"/>
    </source>
</evidence>
<organism evidence="8 9">
    <name type="scientific">Symmachiella dynata</name>
    <dbReference type="NCBI Taxonomy" id="2527995"/>
    <lineage>
        <taxon>Bacteria</taxon>
        <taxon>Pseudomonadati</taxon>
        <taxon>Planctomycetota</taxon>
        <taxon>Planctomycetia</taxon>
        <taxon>Planctomycetales</taxon>
        <taxon>Planctomycetaceae</taxon>
        <taxon>Symmachiella</taxon>
    </lineage>
</organism>
<dbReference type="EMBL" id="CP036276">
    <property type="protein sequence ID" value="QDU42122.1"/>
    <property type="molecule type" value="Genomic_DNA"/>
</dbReference>
<dbReference type="InterPro" id="IPR005123">
    <property type="entry name" value="Oxoglu/Fe-dep_dioxygenase_dom"/>
</dbReference>
<protein>
    <submittedName>
        <fullName evidence="8">PKHD-type hydroxylase YbiX</fullName>
    </submittedName>
</protein>
<proteinExistence type="predicted"/>
<dbReference type="PANTHER" id="PTHR10869:SF236">
    <property type="entry name" value="PROLYL 4-HYDROXYLASE ALPHA SUBUNIT DOMAIN-CONTAINING PROTEIN"/>
    <property type="match status" value="1"/>
</dbReference>
<evidence type="ECO:0000313" key="9">
    <source>
        <dbReference type="Proteomes" id="UP000319383"/>
    </source>
</evidence>
<reference evidence="8 9" key="1">
    <citation type="submission" date="2019-02" db="EMBL/GenBank/DDBJ databases">
        <title>Deep-cultivation of Planctomycetes and their phenomic and genomic characterization uncovers novel biology.</title>
        <authorList>
            <person name="Wiegand S."/>
            <person name="Jogler M."/>
            <person name="Boedeker C."/>
            <person name="Pinto D."/>
            <person name="Vollmers J."/>
            <person name="Rivas-Marin E."/>
            <person name="Kohn T."/>
            <person name="Peeters S.H."/>
            <person name="Heuer A."/>
            <person name="Rast P."/>
            <person name="Oberbeckmann S."/>
            <person name="Bunk B."/>
            <person name="Jeske O."/>
            <person name="Meyerdierks A."/>
            <person name="Storesund J.E."/>
            <person name="Kallscheuer N."/>
            <person name="Luecker S."/>
            <person name="Lage O.M."/>
            <person name="Pohl T."/>
            <person name="Merkel B.J."/>
            <person name="Hornburger P."/>
            <person name="Mueller R.-W."/>
            <person name="Bruemmer F."/>
            <person name="Labrenz M."/>
            <person name="Spormann A.M."/>
            <person name="Op den Camp H."/>
            <person name="Overmann J."/>
            <person name="Amann R."/>
            <person name="Jetten M.S.M."/>
            <person name="Mascher T."/>
            <person name="Medema M.H."/>
            <person name="Devos D.P."/>
            <person name="Kaster A.-K."/>
            <person name="Ovreas L."/>
            <person name="Rohde M."/>
            <person name="Galperin M.Y."/>
            <person name="Jogler C."/>
        </authorList>
    </citation>
    <scope>NUCLEOTIDE SEQUENCE [LARGE SCALE GENOMIC DNA]</scope>
    <source>
        <strain evidence="8 9">Mal52</strain>
    </source>
</reference>
<dbReference type="InterPro" id="IPR024590">
    <property type="entry name" value="HrpA_C"/>
</dbReference>
<dbReference type="GO" id="GO:0005506">
    <property type="term" value="F:iron ion binding"/>
    <property type="evidence" value="ECO:0007669"/>
    <property type="project" value="InterPro"/>
</dbReference>
<sequence length="222" mass="25648">MQKVQLLGDSVFVIQNFLSHTECKELIRMSEIRGFNDAPITTSSGFEMRKDVRNNSRVMVDDVALAEDLWSRAEQHMVPTWSYRKPVGFNERFRFYRYEVGQTFKPHFDGSFARTNGQRSEFTFLVYLNDDFDGGETRFFEPELICVKPKTGLALVFHHPQLHEGAVVEKGKKYVLRTDVMYGGDNYPSLEEFRVSLFVQELGTSITISPQRLDKQGAKLRA</sequence>
<keyword evidence="2" id="KW-0479">Metal-binding</keyword>
<evidence type="ECO:0000256" key="4">
    <source>
        <dbReference type="ARBA" id="ARBA00022964"/>
    </source>
</evidence>